<dbReference type="PANTHER" id="PTHR32305:SF15">
    <property type="entry name" value="PROTEIN RHSA-RELATED"/>
    <property type="match status" value="1"/>
</dbReference>
<evidence type="ECO:0000313" key="1">
    <source>
        <dbReference type="EMBL" id="PHH42549.1"/>
    </source>
</evidence>
<reference evidence="2" key="1">
    <citation type="submission" date="2017-10" db="EMBL/GenBank/DDBJ databases">
        <title>FDA dAtabase for Regulatory Grade micrObial Sequences (FDA-ARGOS): Supporting development and validation of Infectious Disease Dx tests.</title>
        <authorList>
            <person name="Goldberg B."/>
            <person name="Campos J."/>
            <person name="Tallon L."/>
            <person name="Sadzewicz L."/>
            <person name="Ott S."/>
            <person name="Zhao X."/>
            <person name="Nagaraj S."/>
            <person name="Vavikolanu K."/>
            <person name="Aluvathingal J."/>
            <person name="Nadendla S."/>
            <person name="Geyer C."/>
            <person name="Sichtig H."/>
        </authorList>
    </citation>
    <scope>NUCLEOTIDE SEQUENCE [LARGE SCALE GENOMIC DNA]</scope>
    <source>
        <strain evidence="2">FDAARGOS_376</strain>
    </source>
</reference>
<accession>A0A2C5VDB1</accession>
<proteinExistence type="predicted"/>
<dbReference type="Gene3D" id="2.180.10.10">
    <property type="entry name" value="RHS repeat-associated core"/>
    <property type="match status" value="1"/>
</dbReference>
<dbReference type="EMBL" id="PDKZ01000002">
    <property type="protein sequence ID" value="PHH42549.1"/>
    <property type="molecule type" value="Genomic_DNA"/>
</dbReference>
<dbReference type="RefSeq" id="WP_098967291.1">
    <property type="nucleotide sequence ID" value="NZ_PDKZ01000002.1"/>
</dbReference>
<gene>
    <name evidence="1" type="ORF">CRX57_20900</name>
</gene>
<dbReference type="AlphaFoldDB" id="A0A2C5VDB1"/>
<name>A0A2C5VDB1_PSEPU</name>
<evidence type="ECO:0000313" key="2">
    <source>
        <dbReference type="Proteomes" id="UP000222460"/>
    </source>
</evidence>
<dbReference type="PANTHER" id="PTHR32305">
    <property type="match status" value="1"/>
</dbReference>
<dbReference type="Proteomes" id="UP000222460">
    <property type="component" value="Unassembled WGS sequence"/>
</dbReference>
<dbReference type="NCBIfam" id="TIGR03696">
    <property type="entry name" value="Rhs_assc_core"/>
    <property type="match status" value="1"/>
</dbReference>
<dbReference type="InterPro" id="IPR050708">
    <property type="entry name" value="T6SS_VgrG/RHS"/>
</dbReference>
<organism evidence="1 2">
    <name type="scientific">Pseudomonas putida</name>
    <name type="common">Arthrobacter siderocapsulatus</name>
    <dbReference type="NCBI Taxonomy" id="303"/>
    <lineage>
        <taxon>Bacteria</taxon>
        <taxon>Pseudomonadati</taxon>
        <taxon>Pseudomonadota</taxon>
        <taxon>Gammaproteobacteria</taxon>
        <taxon>Pseudomonadales</taxon>
        <taxon>Pseudomonadaceae</taxon>
        <taxon>Pseudomonas</taxon>
    </lineage>
</organism>
<sequence length="950" mass="104793">MNKHGKTPTLSVSDPRGLQVRTVGYWRADDLCPAQTRVNRTARDAAGRVVEQWDPRLWALQTTEPLTPANLRTLYSLIGQTLRSDSVDAGTQLALYGLGAETLYDWDSRETWREVQHDPLLRPIAVFEEGASEPRRCVERLTYGQPGAGDPSRNQLGQLIRHDDPAGSVCSQSFAISGQCIESTRHFTLDPSVPDWPQNVDDRQRLLEPGDGATTRWRFGPLGQVLEQVDARDNRQDRELTLDGQLRACHLQLRHQTKAQTLVSDIRYNADGQVTQELAGNGVLTTLTYQPEDGLLLTRHARKAGGEVLQHLIYDYDPMGNLLSIEDKALPIRYFANQRIDPASRFDYDSFYQLHVATGWEAGAATQGPASIGRDDPAAVSNYRQTFHYDESGNLLLLTHVGVRNGRELKAARSSNRCLPYRNGVPPTEEEIAAAFDPRGNLRALYAGSSLTWNLRNQLQSVTPVERASGPNDREHYCYDGAGQRVRKIRSLQTNTRGVTAQVRYLPGLELRTDTATGEQLQVICVEGHISRVHVLHWESAPPTGSNDHYRYTLTDHLGSTCMELGEDARLISQETFFPFGETAWSKDTEASYKTLRYSGKERDATGLYYYGYRYYMPWLQRWLNPDPKGFIDGPNLYQMVGNSPMNHVDTDGGGKTATSELADSVQKQQALMSTMTSAAADVRNSLLNHTQARHRFQALVRRGGTQLASSMFSAGAQAAGGTIGTAMGSVFGPVAGSLGGKIGTKVADKLAGAAIDKVVDTYQLNRPIHFKGSELNPKALVESVEPKKKLSLATVKLQLAAHDPRTADGRSRLTQMARAKVEGKVIEAVSEKLGPETRGLFQTGREFIHAAQGLNAEALSNTYEHLSAGIDMVEFRTQAILTELATTGSADPELFEAVSDLSMQTSSTLQSLQRTQDFIGLLAPAPYAGRQQSLGGYSRPRLTRQHSLS</sequence>
<comment type="caution">
    <text evidence="1">The sequence shown here is derived from an EMBL/GenBank/DDBJ whole genome shotgun (WGS) entry which is preliminary data.</text>
</comment>
<dbReference type="InterPro" id="IPR022385">
    <property type="entry name" value="Rhs_assc_core"/>
</dbReference>
<protein>
    <submittedName>
        <fullName evidence="1">Toxin</fullName>
    </submittedName>
</protein>